<dbReference type="GeneID" id="586678"/>
<comment type="function">
    <text evidence="7">Component of the MICOS complex, a large protein complex of the mitochondrial inner membrane that plays crucial roles in the maintenance of crista junctions, inner membrane architecture, and formation of contact sites to the outer membrane.</text>
</comment>
<evidence type="ECO:0000256" key="5">
    <source>
        <dbReference type="ARBA" id="ARBA00023128"/>
    </source>
</evidence>
<dbReference type="OMA" id="HAHRHID"/>
<dbReference type="RefSeq" id="XP_030841188.1">
    <property type="nucleotide sequence ID" value="XM_030985328.1"/>
</dbReference>
<evidence type="ECO:0000256" key="6">
    <source>
        <dbReference type="ARBA" id="ARBA00023136"/>
    </source>
</evidence>
<comment type="subunit">
    <text evidence="7">Component of the mitochondrial contact site and cristae organizing system (MICOS) complex.</text>
</comment>
<feature type="coiled-coil region" evidence="8">
    <location>
        <begin position="467"/>
        <end position="502"/>
    </location>
</feature>
<comment type="subcellular location">
    <subcellularLocation>
        <location evidence="7">Mitochondrion inner membrane</location>
        <topology evidence="7">Single-pass membrane protein</topology>
    </subcellularLocation>
</comment>
<dbReference type="GO" id="GO:0042407">
    <property type="term" value="P:cristae formation"/>
    <property type="evidence" value="ECO:0000318"/>
    <property type="project" value="GO_Central"/>
</dbReference>
<evidence type="ECO:0000256" key="8">
    <source>
        <dbReference type="SAM" id="Coils"/>
    </source>
</evidence>
<feature type="compositionally biased region" description="Polar residues" evidence="9">
    <location>
        <begin position="171"/>
        <end position="188"/>
    </location>
</feature>
<dbReference type="PANTHER" id="PTHR15415:SF7">
    <property type="entry name" value="MICOS COMPLEX SUBUNIT MIC60"/>
    <property type="match status" value="1"/>
</dbReference>
<reference evidence="10" key="2">
    <citation type="submission" date="2021-01" db="UniProtKB">
        <authorList>
            <consortium name="EnsemblMetazoa"/>
        </authorList>
    </citation>
    <scope>IDENTIFICATION</scope>
</reference>
<evidence type="ECO:0000256" key="4">
    <source>
        <dbReference type="ARBA" id="ARBA00022989"/>
    </source>
</evidence>
<keyword evidence="2 7" id="KW-0812">Transmembrane</keyword>
<keyword evidence="11" id="KW-1185">Reference proteome</keyword>
<feature type="region of interest" description="Disordered" evidence="9">
    <location>
        <begin position="171"/>
        <end position="196"/>
    </location>
</feature>
<evidence type="ECO:0000313" key="11">
    <source>
        <dbReference type="Proteomes" id="UP000007110"/>
    </source>
</evidence>
<evidence type="ECO:0000256" key="9">
    <source>
        <dbReference type="SAM" id="MobiDB-lite"/>
    </source>
</evidence>
<feature type="coiled-coil region" evidence="8">
    <location>
        <begin position="268"/>
        <end position="338"/>
    </location>
</feature>
<feature type="region of interest" description="Disordered" evidence="9">
    <location>
        <begin position="43"/>
        <end position="88"/>
    </location>
</feature>
<name>A0A7M7NYJ6_STRPU</name>
<feature type="compositionally biased region" description="Pro residues" evidence="9">
    <location>
        <begin position="60"/>
        <end position="81"/>
    </location>
</feature>
<dbReference type="KEGG" id="spu:586678"/>
<keyword evidence="8" id="KW-0175">Coiled coil</keyword>
<evidence type="ECO:0000256" key="1">
    <source>
        <dbReference type="ARBA" id="ARBA00010877"/>
    </source>
</evidence>
<protein>
    <recommendedName>
        <fullName evidence="7">MICOS complex subunit MIC60</fullName>
    </recommendedName>
    <alternativeName>
        <fullName evidence="7">Mitofilin</fullName>
    </alternativeName>
</protein>
<dbReference type="GO" id="GO:0061617">
    <property type="term" value="C:MICOS complex"/>
    <property type="evidence" value="ECO:0000318"/>
    <property type="project" value="GO_Central"/>
</dbReference>
<dbReference type="CTD" id="10989"/>
<dbReference type="Pfam" id="PF09731">
    <property type="entry name" value="Mitofilin"/>
    <property type="match status" value="1"/>
</dbReference>
<accession>A0A7M7NYJ6</accession>
<dbReference type="FunCoup" id="A0A7M7NYJ6">
    <property type="interactions" value="2178"/>
</dbReference>
<dbReference type="OrthoDB" id="10261039at2759"/>
<keyword evidence="4" id="KW-1133">Transmembrane helix</keyword>
<proteinExistence type="inferred from homology"/>
<evidence type="ECO:0000256" key="7">
    <source>
        <dbReference type="RuleBase" id="RU363000"/>
    </source>
</evidence>
<comment type="similarity">
    <text evidence="1 7">Belongs to the MICOS complex subunit Mic60 family.</text>
</comment>
<dbReference type="SUPFAM" id="SSF101447">
    <property type="entry name" value="Formin homology 2 domain (FH2 domain)"/>
    <property type="match status" value="1"/>
</dbReference>
<keyword evidence="6" id="KW-0472">Membrane</keyword>
<dbReference type="InterPro" id="IPR019133">
    <property type="entry name" value="MIC60"/>
</dbReference>
<evidence type="ECO:0000256" key="3">
    <source>
        <dbReference type="ARBA" id="ARBA00022792"/>
    </source>
</evidence>
<sequence>MVRGCLPGQGKSTISLLYQGKMWRLSGNISRTIRACTCRTPNPVSHKAGGKCSYCSKPSSTPPEAPKSAPPPPPPPPPPPRVQKKSGSAGKVIMGGLLVGVGATVGTLAYAKANPEFRKQVEGNWPMLLDVFPYFLDEDAAGDTKKSKADSMSLGGGKKPLIPISSPNTVTPTGETHAVISQSPSVQATREPAVQPKARVAPKASLELEATLKKEEEARRSQELHEKLLEQEIDEAASLAAYEAIVESCVSDSVEATRIAMGSKKEAVEATKQHTDKLKLAMGDLEEENGELKKKQWDEVVVAAENKLKAVTQASKGEAAAREALAKLKAVLEEANRTKTSAGQSSNLIGAQANLNQMVYDLEFATAEVVVAQNEARILKNYHELIQEGRESFKKEVQSLMPEAKIGKKGKKLTEEELNALIAHAHRRVYQLQKGLAEQQAMEQKRLAAAMEVQKEEDEGVTKSKVMVELERQAADLAVLYQRKQEDLLAEAEQELRLQLRRQAAAHSDHLSDVLQQQRQEFDRQLSVQDVLVRDQERDNYYKQLSGAMAKLRGVEAAVEGRAGLEVQNQKAQELWLACETLKRTIATGKLEASSWEEKLKPLASEVQAIKEASVSNDFVDTVVKTIPEEALTRGVFTEDSLRQRWDQTQRVCKRVAMIDETSSGMFAYFLSYFQSLLLLNDPLPPNSEEAIDLSTLDTFKLVSYASYHMENGNLEQALRYANQLTGMPRKVASDWLREARLLLETSQAASVLSSHASASGLGGLHFQ</sequence>
<keyword evidence="5 7" id="KW-0496">Mitochondrion</keyword>
<organism evidence="10 11">
    <name type="scientific">Strongylocentrotus purpuratus</name>
    <name type="common">Purple sea urchin</name>
    <dbReference type="NCBI Taxonomy" id="7668"/>
    <lineage>
        <taxon>Eukaryota</taxon>
        <taxon>Metazoa</taxon>
        <taxon>Echinodermata</taxon>
        <taxon>Eleutherozoa</taxon>
        <taxon>Echinozoa</taxon>
        <taxon>Echinoidea</taxon>
        <taxon>Euechinoidea</taxon>
        <taxon>Echinacea</taxon>
        <taxon>Camarodonta</taxon>
        <taxon>Echinidea</taxon>
        <taxon>Strongylocentrotidae</taxon>
        <taxon>Strongylocentrotus</taxon>
    </lineage>
</organism>
<dbReference type="Proteomes" id="UP000007110">
    <property type="component" value="Unassembled WGS sequence"/>
</dbReference>
<evidence type="ECO:0000256" key="2">
    <source>
        <dbReference type="ARBA" id="ARBA00022692"/>
    </source>
</evidence>
<reference evidence="11" key="1">
    <citation type="submission" date="2015-02" db="EMBL/GenBank/DDBJ databases">
        <title>Genome sequencing for Strongylocentrotus purpuratus.</title>
        <authorList>
            <person name="Murali S."/>
            <person name="Liu Y."/>
            <person name="Vee V."/>
            <person name="English A."/>
            <person name="Wang M."/>
            <person name="Skinner E."/>
            <person name="Han Y."/>
            <person name="Muzny D.M."/>
            <person name="Worley K.C."/>
            <person name="Gibbs R.A."/>
        </authorList>
    </citation>
    <scope>NUCLEOTIDE SEQUENCE</scope>
</reference>
<dbReference type="InParanoid" id="A0A7M7NYJ6"/>
<dbReference type="PANTHER" id="PTHR15415">
    <property type="entry name" value="MITOFILIN"/>
    <property type="match status" value="1"/>
</dbReference>
<dbReference type="AlphaFoldDB" id="A0A7M7NYJ6"/>
<dbReference type="EnsemblMetazoa" id="XM_030985328">
    <property type="protein sequence ID" value="XP_030841188"/>
    <property type="gene ID" value="LOC586678"/>
</dbReference>
<evidence type="ECO:0000313" key="10">
    <source>
        <dbReference type="EnsemblMetazoa" id="XP_030841188"/>
    </source>
</evidence>
<keyword evidence="3 7" id="KW-0999">Mitochondrion inner membrane</keyword>